<dbReference type="CDD" id="cd18186">
    <property type="entry name" value="BTB_POZ_ZBTB_KLHL-like"/>
    <property type="match status" value="1"/>
</dbReference>
<comment type="caution">
    <text evidence="2">The sequence shown here is derived from an EMBL/GenBank/DDBJ whole genome shotgun (WGS) entry which is preliminary data.</text>
</comment>
<gene>
    <name evidence="2" type="ORF">AYO20_09040</name>
</gene>
<organism evidence="2 3">
    <name type="scientific">Fonsecaea nubica</name>
    <dbReference type="NCBI Taxonomy" id="856822"/>
    <lineage>
        <taxon>Eukaryota</taxon>
        <taxon>Fungi</taxon>
        <taxon>Dikarya</taxon>
        <taxon>Ascomycota</taxon>
        <taxon>Pezizomycotina</taxon>
        <taxon>Eurotiomycetes</taxon>
        <taxon>Chaetothyriomycetidae</taxon>
        <taxon>Chaetothyriales</taxon>
        <taxon>Herpotrichiellaceae</taxon>
        <taxon>Fonsecaea</taxon>
    </lineage>
</organism>
<dbReference type="AlphaFoldDB" id="A0A178CIF6"/>
<reference evidence="2 3" key="1">
    <citation type="submission" date="2016-03" db="EMBL/GenBank/DDBJ databases">
        <title>The draft genome sequence of Fonsecaea nubica causative agent of cutaneous subcutaneous infection in human host.</title>
        <authorList>
            <person name="Costa F."/>
            <person name="Sybren D.H."/>
            <person name="Raittz R.T."/>
            <person name="Weiss V.A."/>
            <person name="Leao A.C."/>
            <person name="Gomes R."/>
            <person name="De Souza E.M."/>
            <person name="Pedrosa F.O."/>
            <person name="Steffens M.B."/>
            <person name="Bombassaro A."/>
            <person name="Tadra-Sfeir M.Z."/>
            <person name="Moreno L.F."/>
            <person name="Najafzadeh M.J."/>
            <person name="Felipe M.S."/>
            <person name="Teixeira M."/>
            <person name="Sun J."/>
            <person name="Xi L."/>
            <person name="Castro M.A."/>
            <person name="Vicente V.A."/>
        </authorList>
    </citation>
    <scope>NUCLEOTIDE SEQUENCE [LARGE SCALE GENOMIC DNA]</scope>
    <source>
        <strain evidence="2 3">CBS 269.64</strain>
    </source>
</reference>
<evidence type="ECO:0000313" key="3">
    <source>
        <dbReference type="Proteomes" id="UP000185904"/>
    </source>
</evidence>
<dbReference type="GeneID" id="34592440"/>
<name>A0A178CIF6_9EURO</name>
<evidence type="ECO:0000313" key="2">
    <source>
        <dbReference type="EMBL" id="OAL29748.1"/>
    </source>
</evidence>
<dbReference type="PROSITE" id="PS50097">
    <property type="entry name" value="BTB"/>
    <property type="match status" value="1"/>
</dbReference>
<evidence type="ECO:0000259" key="1">
    <source>
        <dbReference type="PROSITE" id="PS50097"/>
    </source>
</evidence>
<keyword evidence="3" id="KW-1185">Reference proteome</keyword>
<dbReference type="InterPro" id="IPR000210">
    <property type="entry name" value="BTB/POZ_dom"/>
</dbReference>
<accession>A0A178CIF6</accession>
<dbReference type="SUPFAM" id="SSF54695">
    <property type="entry name" value="POZ domain"/>
    <property type="match status" value="1"/>
</dbReference>
<dbReference type="OrthoDB" id="5275938at2759"/>
<protein>
    <recommendedName>
        <fullName evidence="1">BTB domain-containing protein</fullName>
    </recommendedName>
</protein>
<proteinExistence type="predicted"/>
<dbReference type="Proteomes" id="UP000185904">
    <property type="component" value="Unassembled WGS sequence"/>
</dbReference>
<dbReference type="EMBL" id="LVCJ01000079">
    <property type="protein sequence ID" value="OAL29748.1"/>
    <property type="molecule type" value="Genomic_DNA"/>
</dbReference>
<dbReference type="InterPro" id="IPR011333">
    <property type="entry name" value="SKP1/BTB/POZ_sf"/>
</dbReference>
<sequence length="377" mass="42187">MSTSCKRPGSPQVNEVPTKRPAKLVEVVSDGDVLLVVGQGVDALKIRVSGIVISLASEVFSRMLSSPFTEGRSKEIELREDDPEAVLDFCNIVHHKAENVNHRDGSRLVKLVEFADARFCVKALRPWVSARLAGIMEQFEDYERNKTPINHNRISPEDDPLELTMEQCMSVAAVFKMNHLFWFATKHFLLLQGPCSTLPALPSFVESALESGVHDLHEGIAKASKLQSREFFDDIFECVGRDLDVNEVLQTGSCFFVKYGSMMVLLARKGFKPGRPGQYKKSTSSAMLEIRSISHSIGDWTTLVEITECEYGNAECCPFCQRDIAADLVEVVAENMQRARGACLICYDNGCKDYFHATHRHGRHGTCPSGWIRRELL</sequence>
<feature type="domain" description="BTB" evidence="1">
    <location>
        <begin position="31"/>
        <end position="102"/>
    </location>
</feature>
<dbReference type="RefSeq" id="XP_022496676.1">
    <property type="nucleotide sequence ID" value="XM_022647312.1"/>
</dbReference>
<dbReference type="Gene3D" id="3.30.710.10">
    <property type="entry name" value="Potassium Channel Kv1.1, Chain A"/>
    <property type="match status" value="1"/>
</dbReference>